<dbReference type="GeneID" id="48277704"/>
<dbReference type="EMBL" id="CP019980">
    <property type="protein sequence ID" value="AVK97672.1"/>
    <property type="molecule type" value="Genomic_DNA"/>
</dbReference>
<dbReference type="Proteomes" id="UP000238825">
    <property type="component" value="Chromosome"/>
</dbReference>
<name>A0A2S0K2S1_LYSSH</name>
<proteinExistence type="predicted"/>
<dbReference type="AlphaFoldDB" id="A0A2S0K2S1"/>
<evidence type="ECO:0000313" key="2">
    <source>
        <dbReference type="EMBL" id="SUV16409.1"/>
    </source>
</evidence>
<organism evidence="1 3">
    <name type="scientific">Lysinibacillus sphaericus</name>
    <name type="common">Bacillus sphaericus</name>
    <dbReference type="NCBI Taxonomy" id="1421"/>
    <lineage>
        <taxon>Bacteria</taxon>
        <taxon>Bacillati</taxon>
        <taxon>Bacillota</taxon>
        <taxon>Bacilli</taxon>
        <taxon>Bacillales</taxon>
        <taxon>Bacillaceae</taxon>
        <taxon>Lysinibacillus</taxon>
    </lineage>
</organism>
<protein>
    <submittedName>
        <fullName evidence="1">Uncharacterized protein</fullName>
    </submittedName>
</protein>
<reference evidence="1 3" key="1">
    <citation type="submission" date="2017-03" db="EMBL/GenBank/DDBJ databases">
        <title>The whole genome sequencing and assembly of Lysinibacillus sphaericus DSM 28T strain.</title>
        <authorList>
            <person name="Lee Y.-J."/>
            <person name="Yi H."/>
            <person name="Bahn Y.-S."/>
            <person name="Kim J.F."/>
            <person name="Lee D.-W."/>
        </authorList>
    </citation>
    <scope>NUCLEOTIDE SEQUENCE [LARGE SCALE GENOMIC DNA]</scope>
    <source>
        <strain evidence="1 3">DSM 28</strain>
    </source>
</reference>
<dbReference type="EMBL" id="UFSZ01000001">
    <property type="protein sequence ID" value="SUV16409.1"/>
    <property type="molecule type" value="Genomic_DNA"/>
</dbReference>
<gene>
    <name evidence="1" type="ORF">LS41612_15995</name>
    <name evidence="2" type="ORF">NCTC10338_01488</name>
</gene>
<dbReference type="Proteomes" id="UP000255295">
    <property type="component" value="Unassembled WGS sequence"/>
</dbReference>
<evidence type="ECO:0000313" key="1">
    <source>
        <dbReference type="EMBL" id="AVK97672.1"/>
    </source>
</evidence>
<accession>A0A2S0K2S1</accession>
<evidence type="ECO:0000313" key="4">
    <source>
        <dbReference type="Proteomes" id="UP000255295"/>
    </source>
</evidence>
<evidence type="ECO:0000313" key="3">
    <source>
        <dbReference type="Proteomes" id="UP000238825"/>
    </source>
</evidence>
<reference evidence="2 4" key="2">
    <citation type="submission" date="2018-06" db="EMBL/GenBank/DDBJ databases">
        <authorList>
            <consortium name="Pathogen Informatics"/>
            <person name="Doyle S."/>
        </authorList>
    </citation>
    <scope>NUCLEOTIDE SEQUENCE [LARGE SCALE GENOMIC DNA]</scope>
    <source>
        <strain evidence="2 4">NCTC10338</strain>
    </source>
</reference>
<sequence length="149" mass="17522">MNYEDLMQREGYLFLDKITEPGTNALRISINRAAISSKSEDVNIHEFQLHDAYPIEIDKTLPQIHIEFDSYVAYTVFDESFHFVNNEDEFRGHAIRIFTKSAYLDFVCKTTIAQEIYSYKELIHYQIVCLDHIVDIVSFEQPSIWTSEK</sequence>
<dbReference type="RefSeq" id="WP_024362407.1">
    <property type="nucleotide sequence ID" value="NZ_BJNS01000041.1"/>
</dbReference>